<proteinExistence type="predicted"/>
<keyword evidence="2" id="KW-1185">Reference proteome</keyword>
<organism evidence="1 2">
    <name type="scientific">Hohenbuehelia grisea</name>
    <dbReference type="NCBI Taxonomy" id="104357"/>
    <lineage>
        <taxon>Eukaryota</taxon>
        <taxon>Fungi</taxon>
        <taxon>Dikarya</taxon>
        <taxon>Basidiomycota</taxon>
        <taxon>Agaricomycotina</taxon>
        <taxon>Agaricomycetes</taxon>
        <taxon>Agaricomycetidae</taxon>
        <taxon>Agaricales</taxon>
        <taxon>Pleurotineae</taxon>
        <taxon>Pleurotaceae</taxon>
        <taxon>Hohenbuehelia</taxon>
    </lineage>
</organism>
<protein>
    <submittedName>
        <fullName evidence="1">Uncharacterized protein</fullName>
    </submittedName>
</protein>
<accession>A0ABR3JT55</accession>
<sequence>MYIIRSSPPPHSLTLLLPILDKMQFSVTFFATVFALAASTVAAPTPAIDTSGLGASIAGPITEFGNTMGALAPVAVDFVQDELVEPALGLPGTLIDFIVGGLAGLIPVGPPA</sequence>
<evidence type="ECO:0000313" key="2">
    <source>
        <dbReference type="Proteomes" id="UP001556367"/>
    </source>
</evidence>
<reference evidence="2" key="1">
    <citation type="submission" date="2024-06" db="EMBL/GenBank/DDBJ databases">
        <title>Multi-omics analyses provide insights into the biosynthesis of the anticancer antibiotic pleurotin in Hohenbuehelia grisea.</title>
        <authorList>
            <person name="Weaver J.A."/>
            <person name="Alberti F."/>
        </authorList>
    </citation>
    <scope>NUCLEOTIDE SEQUENCE [LARGE SCALE GENOMIC DNA]</scope>
    <source>
        <strain evidence="2">T-177</strain>
    </source>
</reference>
<gene>
    <name evidence="1" type="ORF">HGRIS_014047</name>
</gene>
<evidence type="ECO:0000313" key="1">
    <source>
        <dbReference type="EMBL" id="KAL0958717.1"/>
    </source>
</evidence>
<name>A0ABR3JT55_9AGAR</name>
<comment type="caution">
    <text evidence="1">The sequence shown here is derived from an EMBL/GenBank/DDBJ whole genome shotgun (WGS) entry which is preliminary data.</text>
</comment>
<dbReference type="EMBL" id="JASNQZ010000003">
    <property type="protein sequence ID" value="KAL0958717.1"/>
    <property type="molecule type" value="Genomic_DNA"/>
</dbReference>
<dbReference type="Proteomes" id="UP001556367">
    <property type="component" value="Unassembled WGS sequence"/>
</dbReference>